<dbReference type="Proteomes" id="UP000355283">
    <property type="component" value="Unassembled WGS sequence"/>
</dbReference>
<dbReference type="Pfam" id="PF10785">
    <property type="entry name" value="NADH-u_ox-rdase"/>
    <property type="match status" value="1"/>
</dbReference>
<dbReference type="PANTHER" id="PTHR34062:SF1">
    <property type="entry name" value="NADH-UBIQUINONE OXIDOREDUCTASE 21KDA SUBUNIT N-TERMINAL DOMAIN-CONTAINING PROTEIN"/>
    <property type="match status" value="1"/>
</dbReference>
<reference evidence="3 4" key="1">
    <citation type="submission" date="2019-01" db="EMBL/GenBank/DDBJ databases">
        <title>Nuclear Genome Assembly of the Microalgal Biofuel strain Nannochloropsis salina CCMP1776.</title>
        <authorList>
            <person name="Hovde B."/>
        </authorList>
    </citation>
    <scope>NUCLEOTIDE SEQUENCE [LARGE SCALE GENOMIC DNA]</scope>
    <source>
        <strain evidence="3 4">CCMP1776</strain>
    </source>
</reference>
<evidence type="ECO:0000259" key="2">
    <source>
        <dbReference type="Pfam" id="PF10785"/>
    </source>
</evidence>
<dbReference type="EMBL" id="SDOX01000127">
    <property type="protein sequence ID" value="TFJ81467.1"/>
    <property type="molecule type" value="Genomic_DNA"/>
</dbReference>
<proteinExistence type="predicted"/>
<feature type="transmembrane region" description="Helical" evidence="1">
    <location>
        <begin position="38"/>
        <end position="59"/>
    </location>
</feature>
<dbReference type="InterPro" id="IPR053229">
    <property type="entry name" value="NADH-Q_oxidrdct_subunit"/>
</dbReference>
<dbReference type="PANTHER" id="PTHR34062">
    <property type="entry name" value="OXIDOREDUCTASE 21 KDA SUBUNIT, PUTATIVE (AFU_ORTHOLOGUE AFUA_4G04750)-RELATED"/>
    <property type="match status" value="1"/>
</dbReference>
<gene>
    <name evidence="3" type="ORF">NSK_007189</name>
</gene>
<name>A0A4D9CTU6_9STRA</name>
<keyword evidence="1" id="KW-0472">Membrane</keyword>
<dbReference type="InterPro" id="IPR019721">
    <property type="entry name" value="NADH-UbQ_OxRdtase_su21_N"/>
</dbReference>
<feature type="domain" description="NADH-ubiquinone oxidoreductase 21kDa subunit N-terminal" evidence="2">
    <location>
        <begin position="2"/>
        <end position="66"/>
    </location>
</feature>
<comment type="caution">
    <text evidence="3">The sequence shown here is derived from an EMBL/GenBank/DDBJ whole genome shotgun (WGS) entry which is preliminary data.</text>
</comment>
<keyword evidence="1" id="KW-0812">Transmembrane</keyword>
<sequence>MDTVTANFGLSEYGTWFGLTALSVPLGHFAGKPFRGPSAFVFGLTGFIAGYMLAVQSSWGRLTGYLPNDREVVAYGLKYPDGRFPVTAVSMARKKTGNGMD</sequence>
<feature type="transmembrane region" description="Helical" evidence="1">
    <location>
        <begin position="13"/>
        <end position="31"/>
    </location>
</feature>
<evidence type="ECO:0000313" key="4">
    <source>
        <dbReference type="Proteomes" id="UP000355283"/>
    </source>
</evidence>
<keyword evidence="4" id="KW-1185">Reference proteome</keyword>
<protein>
    <recommendedName>
        <fullName evidence="2">NADH-ubiquinone oxidoreductase 21kDa subunit N-terminal domain-containing protein</fullName>
    </recommendedName>
</protein>
<organism evidence="3 4">
    <name type="scientific">Nannochloropsis salina CCMP1776</name>
    <dbReference type="NCBI Taxonomy" id="1027361"/>
    <lineage>
        <taxon>Eukaryota</taxon>
        <taxon>Sar</taxon>
        <taxon>Stramenopiles</taxon>
        <taxon>Ochrophyta</taxon>
        <taxon>Eustigmatophyceae</taxon>
        <taxon>Eustigmatales</taxon>
        <taxon>Monodopsidaceae</taxon>
        <taxon>Microchloropsis</taxon>
        <taxon>Microchloropsis salina</taxon>
    </lineage>
</organism>
<accession>A0A4D9CTU6</accession>
<keyword evidence="1" id="KW-1133">Transmembrane helix</keyword>
<dbReference type="OrthoDB" id="196140at2759"/>
<evidence type="ECO:0000256" key="1">
    <source>
        <dbReference type="SAM" id="Phobius"/>
    </source>
</evidence>
<evidence type="ECO:0000313" key="3">
    <source>
        <dbReference type="EMBL" id="TFJ81467.1"/>
    </source>
</evidence>
<dbReference type="AlphaFoldDB" id="A0A4D9CTU6"/>